<feature type="compositionally biased region" description="Basic and acidic residues" evidence="1">
    <location>
        <begin position="255"/>
        <end position="273"/>
    </location>
</feature>
<sequence length="385" mass="43553">MALESRLTASRFHKVLHARSEESMERLAIRILKGTRQTAAMRRGLELEPELLRSYGEVAQVNIYACDFVVHPDAPHLGASPDGRVVDPTEIPPFGLVELLRPRDDGVLCEVQGTITEALTKGGVMQRPPSLFRPYPPTSTNPKQVVSIHHSQQDDREDPNICKNKGKSLRDTFNRLRKNKAASGSAPGKNRWRHFGALSFLLPHLKQRRSSSNLNHEEENEDGEEEEVEEVDVESGEDVDVDVEDDGEKTEDDGVERAIEREARGTSREEVKSGKHTYSSKRRRAEAPKKPSTEDLYAILQQPVTPDDPDEMFLLSLLPDLKKIVHNKGQLKLQLMSTILNWENQNFHPSTLPPTQPYQGIPPMHTTQSTPYNYTYYNSKSYSEL</sequence>
<gene>
    <name evidence="4" type="ORF">ACEWY4_007101</name>
</gene>
<organism evidence="4 5">
    <name type="scientific">Coilia grayii</name>
    <name type="common">Gray's grenadier anchovy</name>
    <dbReference type="NCBI Taxonomy" id="363190"/>
    <lineage>
        <taxon>Eukaryota</taxon>
        <taxon>Metazoa</taxon>
        <taxon>Chordata</taxon>
        <taxon>Craniata</taxon>
        <taxon>Vertebrata</taxon>
        <taxon>Euteleostomi</taxon>
        <taxon>Actinopterygii</taxon>
        <taxon>Neopterygii</taxon>
        <taxon>Teleostei</taxon>
        <taxon>Clupei</taxon>
        <taxon>Clupeiformes</taxon>
        <taxon>Clupeoidei</taxon>
        <taxon>Engraulidae</taxon>
        <taxon>Coilinae</taxon>
        <taxon>Coilia</taxon>
    </lineage>
</organism>
<feature type="region of interest" description="Disordered" evidence="1">
    <location>
        <begin position="135"/>
        <end position="169"/>
    </location>
</feature>
<evidence type="ECO:0000259" key="2">
    <source>
        <dbReference type="Pfam" id="PF09588"/>
    </source>
</evidence>
<dbReference type="Pfam" id="PF09588">
    <property type="entry name" value="YqaJ"/>
    <property type="match status" value="1"/>
</dbReference>
<dbReference type="Pfam" id="PF10545">
    <property type="entry name" value="MADF_DNA_bdg"/>
    <property type="match status" value="1"/>
</dbReference>
<feature type="domain" description="MADF" evidence="3">
    <location>
        <begin position="158"/>
        <end position="201"/>
    </location>
</feature>
<evidence type="ECO:0000313" key="4">
    <source>
        <dbReference type="EMBL" id="KAL2097894.1"/>
    </source>
</evidence>
<evidence type="ECO:0000259" key="3">
    <source>
        <dbReference type="Pfam" id="PF10545"/>
    </source>
</evidence>
<dbReference type="InterPro" id="IPR011604">
    <property type="entry name" value="PDDEXK-like_dom_sf"/>
</dbReference>
<dbReference type="SUPFAM" id="SSF52980">
    <property type="entry name" value="Restriction endonuclease-like"/>
    <property type="match status" value="1"/>
</dbReference>
<dbReference type="InterPro" id="IPR006578">
    <property type="entry name" value="MADF-dom"/>
</dbReference>
<evidence type="ECO:0000313" key="5">
    <source>
        <dbReference type="Proteomes" id="UP001591681"/>
    </source>
</evidence>
<dbReference type="AlphaFoldDB" id="A0ABD1KFL6"/>
<dbReference type="InterPro" id="IPR051703">
    <property type="entry name" value="NF-kappa-B_Signaling_Reg"/>
</dbReference>
<dbReference type="PANTHER" id="PTHR46609:SF7">
    <property type="match status" value="1"/>
</dbReference>
<evidence type="ECO:0000256" key="1">
    <source>
        <dbReference type="SAM" id="MobiDB-lite"/>
    </source>
</evidence>
<proteinExistence type="predicted"/>
<feature type="region of interest" description="Disordered" evidence="1">
    <location>
        <begin position="209"/>
        <end position="292"/>
    </location>
</feature>
<dbReference type="InterPro" id="IPR019080">
    <property type="entry name" value="YqaJ_viral_recombinase"/>
</dbReference>
<dbReference type="EMBL" id="JBHFQA010000006">
    <property type="protein sequence ID" value="KAL2097894.1"/>
    <property type="molecule type" value="Genomic_DNA"/>
</dbReference>
<dbReference type="PANTHER" id="PTHR46609">
    <property type="entry name" value="EXONUCLEASE, PHAGE-TYPE/RECB, C-TERMINAL DOMAIN-CONTAINING PROTEIN"/>
    <property type="match status" value="1"/>
</dbReference>
<dbReference type="Gene3D" id="3.90.320.10">
    <property type="match status" value="1"/>
</dbReference>
<feature type="domain" description="YqaJ viral recombinase" evidence="2">
    <location>
        <begin position="6"/>
        <end position="90"/>
    </location>
</feature>
<comment type="caution">
    <text evidence="4">The sequence shown here is derived from an EMBL/GenBank/DDBJ whole genome shotgun (WGS) entry which is preliminary data.</text>
</comment>
<reference evidence="4 5" key="1">
    <citation type="submission" date="2024-09" db="EMBL/GenBank/DDBJ databases">
        <title>A chromosome-level genome assembly of Gray's grenadier anchovy, Coilia grayii.</title>
        <authorList>
            <person name="Fu Z."/>
        </authorList>
    </citation>
    <scope>NUCLEOTIDE SEQUENCE [LARGE SCALE GENOMIC DNA]</scope>
    <source>
        <strain evidence="4">G4</strain>
        <tissue evidence="4">Muscle</tissue>
    </source>
</reference>
<feature type="compositionally biased region" description="Basic and acidic residues" evidence="1">
    <location>
        <begin position="151"/>
        <end position="160"/>
    </location>
</feature>
<feature type="compositionally biased region" description="Acidic residues" evidence="1">
    <location>
        <begin position="218"/>
        <end position="254"/>
    </location>
</feature>
<dbReference type="InterPro" id="IPR011335">
    <property type="entry name" value="Restrct_endonuc-II-like"/>
</dbReference>
<accession>A0ABD1KFL6</accession>
<dbReference type="GO" id="GO:0006281">
    <property type="term" value="P:DNA repair"/>
    <property type="evidence" value="ECO:0007669"/>
    <property type="project" value="UniProtKB-ARBA"/>
</dbReference>
<dbReference type="Proteomes" id="UP001591681">
    <property type="component" value="Unassembled WGS sequence"/>
</dbReference>
<evidence type="ECO:0008006" key="6">
    <source>
        <dbReference type="Google" id="ProtNLM"/>
    </source>
</evidence>
<protein>
    <recommendedName>
        <fullName evidence="6">BESS domain-containing protein</fullName>
    </recommendedName>
</protein>
<feature type="compositionally biased region" description="Basic residues" evidence="1">
    <location>
        <begin position="274"/>
        <end position="284"/>
    </location>
</feature>
<name>A0ABD1KFL6_9TELE</name>
<keyword evidence="5" id="KW-1185">Reference proteome</keyword>